<accession>A0A165HBE2</accession>
<dbReference type="AlphaFoldDB" id="A0A165HBE2"/>
<name>A0A165HBE2_9BASI</name>
<organism evidence="1 2">
    <name type="scientific">Calocera cornea HHB12733</name>
    <dbReference type="NCBI Taxonomy" id="1353952"/>
    <lineage>
        <taxon>Eukaryota</taxon>
        <taxon>Fungi</taxon>
        <taxon>Dikarya</taxon>
        <taxon>Basidiomycota</taxon>
        <taxon>Agaricomycotina</taxon>
        <taxon>Dacrymycetes</taxon>
        <taxon>Dacrymycetales</taxon>
        <taxon>Dacrymycetaceae</taxon>
        <taxon>Calocera</taxon>
    </lineage>
</organism>
<sequence length="218" mass="24579">MLVHTTADIHAQLGLIETSPKAHRLPLESLAKLQEYQAHDDVCQKALRLQVDTLKGCLRVHERCYETIVGLVRAKYEELLLEDYSEESEAALKGLIPGLVPYYYDVEIDSGSTAERAPVVPPIVNISENLLQLDGIAIPFYYEVELRVLKSLVTRAWAGDDYEEVLNKWNATDVTKTPVECSEKKVISIWITEVYEHESEVGECEGDEDEDGEEAENV</sequence>
<proteinExistence type="predicted"/>
<keyword evidence="2" id="KW-1185">Reference proteome</keyword>
<dbReference type="InParanoid" id="A0A165HBE2"/>
<gene>
    <name evidence="1" type="ORF">CALCODRAFT_481843</name>
</gene>
<protein>
    <submittedName>
        <fullName evidence="1">Uncharacterized protein</fullName>
    </submittedName>
</protein>
<dbReference type="EMBL" id="KV423944">
    <property type="protein sequence ID" value="KZT59080.1"/>
    <property type="molecule type" value="Genomic_DNA"/>
</dbReference>
<evidence type="ECO:0000313" key="2">
    <source>
        <dbReference type="Proteomes" id="UP000076842"/>
    </source>
</evidence>
<dbReference type="Proteomes" id="UP000076842">
    <property type="component" value="Unassembled WGS sequence"/>
</dbReference>
<evidence type="ECO:0000313" key="1">
    <source>
        <dbReference type="EMBL" id="KZT59080.1"/>
    </source>
</evidence>
<reference evidence="1 2" key="1">
    <citation type="journal article" date="2016" name="Mol. Biol. Evol.">
        <title>Comparative Genomics of Early-Diverging Mushroom-Forming Fungi Provides Insights into the Origins of Lignocellulose Decay Capabilities.</title>
        <authorList>
            <person name="Nagy L.G."/>
            <person name="Riley R."/>
            <person name="Tritt A."/>
            <person name="Adam C."/>
            <person name="Daum C."/>
            <person name="Floudas D."/>
            <person name="Sun H."/>
            <person name="Yadav J.S."/>
            <person name="Pangilinan J."/>
            <person name="Larsson K.H."/>
            <person name="Matsuura K."/>
            <person name="Barry K."/>
            <person name="Labutti K."/>
            <person name="Kuo R."/>
            <person name="Ohm R.A."/>
            <person name="Bhattacharya S.S."/>
            <person name="Shirouzu T."/>
            <person name="Yoshinaga Y."/>
            <person name="Martin F.M."/>
            <person name="Grigoriev I.V."/>
            <person name="Hibbett D.S."/>
        </authorList>
    </citation>
    <scope>NUCLEOTIDE SEQUENCE [LARGE SCALE GENOMIC DNA]</scope>
    <source>
        <strain evidence="1 2">HHB12733</strain>
    </source>
</reference>
<dbReference type="OrthoDB" id="10644945at2759"/>